<dbReference type="Proteomes" id="UP000185343">
    <property type="component" value="Segment"/>
</dbReference>
<dbReference type="Proteomes" id="UP000185374">
    <property type="component" value="Segment"/>
</dbReference>
<dbReference type="Proteomes" id="UP000185373">
    <property type="component" value="Segment"/>
</dbReference>
<evidence type="ECO:0000313" key="47">
    <source>
        <dbReference type="Proteomes" id="UP000033003"/>
    </source>
</evidence>
<dbReference type="EMBL" id="KJ019074">
    <property type="protein sequence ID" value="AIX25027.1"/>
    <property type="molecule type" value="Genomic_DNA"/>
</dbReference>
<evidence type="ECO:0000313" key="42">
    <source>
        <dbReference type="EMBL" id="AIX40612.1"/>
    </source>
</evidence>
<evidence type="ECO:0000313" key="27">
    <source>
        <dbReference type="EMBL" id="AIX35155.1"/>
    </source>
</evidence>
<dbReference type="Proteomes" id="UP000185359">
    <property type="component" value="Segment"/>
</dbReference>
<evidence type="ECO:0000313" key="13">
    <source>
        <dbReference type="EMBL" id="AIX21136.1"/>
    </source>
</evidence>
<evidence type="ECO:0000313" key="21">
    <source>
        <dbReference type="EMBL" id="AIX25893.1"/>
    </source>
</evidence>
<dbReference type="EMBL" id="KJ019079">
    <property type="protein sequence ID" value="AIX26111.1"/>
    <property type="molecule type" value="Genomic_DNA"/>
</dbReference>
<dbReference type="EMBL" id="KJ019131">
    <property type="protein sequence ID" value="AIX38681.1"/>
    <property type="molecule type" value="Genomic_DNA"/>
</dbReference>
<evidence type="ECO:0000313" key="49">
    <source>
        <dbReference type="Proteomes" id="UP000185365"/>
    </source>
</evidence>
<dbReference type="Proteomes" id="UP000185361">
    <property type="component" value="Segment"/>
</dbReference>
<evidence type="ECO:0000313" key="3">
    <source>
        <dbReference type="EMBL" id="AIX15289.1"/>
    </source>
</evidence>
<evidence type="ECO:0000313" key="10">
    <source>
        <dbReference type="EMBL" id="AIX19053.1"/>
    </source>
</evidence>
<dbReference type="EMBL" id="KJ019112">
    <property type="protein sequence ID" value="AIX34510.1"/>
    <property type="molecule type" value="Genomic_DNA"/>
</dbReference>
<dbReference type="Proteomes" id="UP000185358">
    <property type="component" value="Segment"/>
</dbReference>
<dbReference type="EMBL" id="KJ019164">
    <property type="protein sequence ID" value="AIX46730.1"/>
    <property type="molecule type" value="Genomic_DNA"/>
</dbReference>
<dbReference type="Proteomes" id="UP000185356">
    <property type="component" value="Segment"/>
</dbReference>
<dbReference type="EMBL" id="KJ019139">
    <property type="protein sequence ID" value="AIX40393.1"/>
    <property type="molecule type" value="Genomic_DNA"/>
</dbReference>
<proteinExistence type="predicted"/>
<dbReference type="Proteomes" id="UP000185384">
    <property type="component" value="Segment"/>
</dbReference>
<dbReference type="EMBL" id="KJ019083">
    <property type="protein sequence ID" value="AIX26964.1"/>
    <property type="molecule type" value="Genomic_DNA"/>
</dbReference>
<dbReference type="Proteomes" id="UP000185364">
    <property type="component" value="Segment"/>
</dbReference>
<dbReference type="Proteomes" id="UP000185378">
    <property type="component" value="Segment"/>
</dbReference>
<reference evidence="47 48" key="1">
    <citation type="submission" date="2013-12" db="EMBL/GenBank/DDBJ databases">
        <title>Ecological redundancy of diverse viral populations within a natural community.</title>
        <authorList>
            <person name="Gregory A.C."/>
            <person name="LaButti K."/>
            <person name="Copeland A."/>
            <person name="Woyke T."/>
            <person name="Sullivan M.B."/>
        </authorList>
    </citation>
    <scope>NUCLEOTIDE SEQUENCE [LARGE SCALE GENOMIC DNA]</scope>
    <source>
        <strain evidence="40">Syn7803C102</strain>
        <strain evidence="41">Syn7803C108</strain>
        <strain evidence="42">Syn7803C109</strain>
        <strain evidence="43">Syn7803C35</strain>
        <strain evidence="44">Syn7803C37</strain>
        <strain evidence="45">Syn7803C39</strain>
        <strain evidence="46">Syn7803C40</strain>
        <strain evidence="1">Syn7803C45</strain>
        <strain evidence="2">Syn7803C46</strain>
        <strain evidence="3">Syn7803C48</strain>
        <strain evidence="4">Syn7803C49</strain>
        <strain evidence="5">Syn7803C54</strain>
        <strain evidence="6">Syn7803C55</strain>
        <strain evidence="7">Syn7803C57</strain>
        <strain evidence="8">Syn7803C72</strain>
        <strain evidence="9">Syn7803C73</strain>
        <strain evidence="10">Syn7803C75</strain>
        <strain evidence="11">Syn7803C77</strain>
        <strain evidence="12">Syn7803C88</strain>
        <strain evidence="13">Syn7803C89</strain>
        <strain evidence="14">Syn7803C93</strain>
        <strain evidence="15">Syn7803US104</strain>
        <strain evidence="16">Syn7803US108</strain>
        <strain evidence="17">Syn7803US109</strain>
        <strain evidence="18">Syn7803US110</strain>
        <strain evidence="19">Syn7803US111</strain>
        <strain evidence="20">Syn7803US113</strain>
        <strain evidence="21">Syn7803US114</strain>
        <strain evidence="22">Syn7803US115</strain>
        <strain evidence="23">Syn7803US116</strain>
        <strain evidence="24">Syn7803US122</strain>
        <strain evidence="26">Syn7803US5</strain>
        <strain evidence="25">Syn7803US59</strain>
        <strain evidence="27">Syn7803US61</strain>
        <strain evidence="28">Syn7803US63</strain>
        <strain evidence="29">Syn7803US64</strain>
        <strain evidence="30">Syn7803US65</strain>
        <strain evidence="31">Syn7803US71</strain>
        <strain evidence="32">Syn7803US78</strain>
        <strain evidence="33">Syn7803US80</strain>
        <strain evidence="34">Syn7803US82</strain>
        <strain evidence="35">Syn7803US83</strain>
        <strain evidence="36">Syn7803US85</strain>
        <strain evidence="37">Syn7803US89</strain>
        <strain evidence="38">Syn7803US94</strain>
        <strain evidence="39">Syn7803US95</strain>
    </source>
</reference>
<dbReference type="Proteomes" id="UP000033003">
    <property type="component" value="Segment"/>
</dbReference>
<evidence type="ECO:0000313" key="30">
    <source>
        <dbReference type="EMBL" id="AIX36014.1"/>
    </source>
</evidence>
<dbReference type="Proteomes" id="UP000185355">
    <property type="component" value="Segment"/>
</dbReference>
<dbReference type="EMBL" id="KJ019125">
    <property type="protein sequence ID" value="AIX37377.1"/>
    <property type="molecule type" value="Genomic_DNA"/>
</dbReference>
<dbReference type="EMBL" id="KJ019129">
    <property type="protein sequence ID" value="AIX38246.1"/>
    <property type="molecule type" value="Genomic_DNA"/>
</dbReference>
<dbReference type="EMBL" id="KJ019126">
    <property type="protein sequence ID" value="AIX37595.1"/>
    <property type="molecule type" value="Genomic_DNA"/>
</dbReference>
<evidence type="ECO:0000313" key="33">
    <source>
        <dbReference type="EMBL" id="AIX37159.1"/>
    </source>
</evidence>
<evidence type="ECO:0000313" key="1">
    <source>
        <dbReference type="EMBL" id="AIX14642.1"/>
    </source>
</evidence>
<dbReference type="Proteomes" id="UP000185360">
    <property type="component" value="Genome"/>
</dbReference>
<dbReference type="Proteomes" id="UP000185347">
    <property type="component" value="Segment"/>
</dbReference>
<dbReference type="EMBL" id="KJ019080">
    <property type="protein sequence ID" value="AIX26328.1"/>
    <property type="molecule type" value="Genomic_DNA"/>
</dbReference>
<dbReference type="Proteomes" id="UP000185377">
    <property type="component" value="Segment"/>
</dbReference>
<evidence type="ECO:0000313" key="28">
    <source>
        <dbReference type="EMBL" id="AIX35576.1"/>
    </source>
</evidence>
<evidence type="ECO:0000313" key="34">
    <source>
        <dbReference type="EMBL" id="AIX37377.1"/>
    </source>
</evidence>
<evidence type="ECO:0000313" key="18">
    <source>
        <dbReference type="EMBL" id="AIX25027.1"/>
    </source>
</evidence>
<dbReference type="EMBL" id="KJ019029">
    <property type="protein sequence ID" value="AIX14862.1"/>
    <property type="molecule type" value="Genomic_DNA"/>
</dbReference>
<dbReference type="EMBL" id="KJ019032">
    <property type="protein sequence ID" value="AIX15507.1"/>
    <property type="molecule type" value="Genomic_DNA"/>
</dbReference>
<evidence type="ECO:0000313" key="43">
    <source>
        <dbReference type="EMBL" id="AIX45868.1"/>
    </source>
</evidence>
<evidence type="ECO:0000313" key="31">
    <source>
        <dbReference type="EMBL" id="AIX36233.1"/>
    </source>
</evidence>
<dbReference type="EMBL" id="KJ019036">
    <property type="protein sequence ID" value="AIX16338.1"/>
    <property type="molecule type" value="Genomic_DNA"/>
</dbReference>
<dbReference type="RefSeq" id="YP_009133374.1">
    <property type="nucleotide sequence ID" value="NC_026923.1"/>
</dbReference>
<dbReference type="Proteomes" id="UP000185352">
    <property type="component" value="Segment"/>
</dbReference>
<dbReference type="EMBL" id="KJ019120">
    <property type="protein sequence ID" value="AIX36233.1"/>
    <property type="molecule type" value="Genomic_DNA"/>
</dbReference>
<evidence type="ECO:0000313" key="50">
    <source>
        <dbReference type="Proteomes" id="UP000185380"/>
    </source>
</evidence>
<evidence type="ECO:0000313" key="45">
    <source>
        <dbReference type="EMBL" id="AIX46730.1"/>
    </source>
</evidence>
<dbReference type="EMBL" id="KJ019072">
    <property type="protein sequence ID" value="AIX24591.1"/>
    <property type="molecule type" value="Genomic_DNA"/>
</dbReference>
<evidence type="ECO:0000313" key="15">
    <source>
        <dbReference type="EMBL" id="AIX24156.1"/>
    </source>
</evidence>
<evidence type="ECO:0000313" key="40">
    <source>
        <dbReference type="EMBL" id="AIX39757.1"/>
    </source>
</evidence>
<evidence type="ECO:0000313" key="14">
    <source>
        <dbReference type="EMBL" id="AIX22365.1"/>
    </source>
</evidence>
<dbReference type="Proteomes" id="UP000185371">
    <property type="component" value="Segment"/>
</dbReference>
<dbReference type="EMBL" id="KJ019050">
    <property type="protein sequence ID" value="AIX19487.1"/>
    <property type="molecule type" value="Genomic_DNA"/>
</dbReference>
<dbReference type="EMBL" id="KJ019046">
    <property type="protein sequence ID" value="AIX18617.1"/>
    <property type="molecule type" value="Genomic_DNA"/>
</dbReference>
<dbReference type="Proteomes" id="UP000185362">
    <property type="component" value="Segment"/>
</dbReference>
<dbReference type="EMBL" id="KJ019062">
    <property type="protein sequence ID" value="AIX22365.1"/>
    <property type="molecule type" value="Genomic_DNA"/>
</dbReference>
<dbReference type="EMBL" id="KJ019160">
    <property type="protein sequence ID" value="AIX45868.1"/>
    <property type="molecule type" value="Genomic_DNA"/>
</dbReference>
<dbReference type="Proteomes" id="UP000185376">
    <property type="component" value="Segment"/>
</dbReference>
<dbReference type="Proteomes" id="UP000185348">
    <property type="component" value="Segment"/>
</dbReference>
<evidence type="ECO:0000313" key="39">
    <source>
        <dbReference type="EMBL" id="AIX38681.1"/>
    </source>
</evidence>
<evidence type="ECO:0000313" key="17">
    <source>
        <dbReference type="EMBL" id="AIX24809.1"/>
    </source>
</evidence>
<evidence type="ECO:0000313" key="44">
    <source>
        <dbReference type="EMBL" id="AIX46305.1"/>
    </source>
</evidence>
<dbReference type="EMBL" id="KJ019127">
    <property type="protein sequence ID" value="AIX37813.1"/>
    <property type="molecule type" value="Genomic_DNA"/>
</dbReference>
<dbReference type="EMBL" id="KJ019162">
    <property type="protein sequence ID" value="AIX46305.1"/>
    <property type="molecule type" value="Genomic_DNA"/>
</dbReference>
<evidence type="ECO:0000313" key="6">
    <source>
        <dbReference type="EMBL" id="AIX16153.1"/>
    </source>
</evidence>
<dbReference type="Proteomes" id="UP000220606">
    <property type="component" value="Segment"/>
</dbReference>
<dbReference type="Proteomes" id="UP000185350">
    <property type="component" value="Segment"/>
</dbReference>
<evidence type="ECO:0000313" key="32">
    <source>
        <dbReference type="EMBL" id="AIX36450.1"/>
    </source>
</evidence>
<evidence type="ECO:0000313" key="25">
    <source>
        <dbReference type="EMBL" id="AIX34510.1"/>
    </source>
</evidence>
<evidence type="ECO:0000313" key="7">
    <source>
        <dbReference type="EMBL" id="AIX16338.1"/>
    </source>
</evidence>
<dbReference type="Proteomes" id="UP000185386">
    <property type="component" value="Segment"/>
</dbReference>
<dbReference type="Proteomes" id="UP000185380">
    <property type="component" value="Segment"/>
</dbReference>
<evidence type="ECO:0000313" key="37">
    <source>
        <dbReference type="EMBL" id="AIX38246.1"/>
    </source>
</evidence>
<dbReference type="EMBL" id="KJ019028">
    <property type="protein sequence ID" value="AIX14642.1"/>
    <property type="molecule type" value="Genomic_DNA"/>
</dbReference>
<dbReference type="EMBL" id="KJ019035">
    <property type="protein sequence ID" value="AIX16153.1"/>
    <property type="molecule type" value="Genomic_DNA"/>
</dbReference>
<dbReference type="EMBL" id="KJ019118">
    <property type="protein sequence ID" value="AIX35794.1"/>
    <property type="molecule type" value="Genomic_DNA"/>
</dbReference>
<evidence type="ECO:0000313" key="22">
    <source>
        <dbReference type="EMBL" id="AIX26111.1"/>
    </source>
</evidence>
<dbReference type="Proteomes" id="UP000185381">
    <property type="component" value="Genome"/>
</dbReference>
<evidence type="ECO:0000313" key="48">
    <source>
        <dbReference type="Proteomes" id="UP000185343"/>
    </source>
</evidence>
<evidence type="ECO:0000313" key="38">
    <source>
        <dbReference type="EMBL" id="AIX38463.1"/>
    </source>
</evidence>
<evidence type="ECO:0000313" key="24">
    <source>
        <dbReference type="EMBL" id="AIX26964.1"/>
    </source>
</evidence>
<dbReference type="EMBL" id="KJ019121">
    <property type="protein sequence ID" value="AIX36450.1"/>
    <property type="molecule type" value="Genomic_DNA"/>
</dbReference>
<dbReference type="Proteomes" id="UP000185351">
    <property type="component" value="Segment"/>
</dbReference>
<dbReference type="Proteomes" id="UP000185367">
    <property type="component" value="Segment"/>
</dbReference>
<dbReference type="EMBL" id="KJ019056">
    <property type="protein sequence ID" value="AIX20919.1"/>
    <property type="molecule type" value="Genomic_DNA"/>
</dbReference>
<dbReference type="EMBL" id="KJ019165">
    <property type="protein sequence ID" value="AIX46947.1"/>
    <property type="molecule type" value="Genomic_DNA"/>
</dbReference>
<dbReference type="EMBL" id="KJ019077">
    <property type="protein sequence ID" value="AIX25675.1"/>
    <property type="molecule type" value="Genomic_DNA"/>
</dbReference>
<dbReference type="EMBL" id="KJ019124">
    <property type="protein sequence ID" value="AIX37159.1"/>
    <property type="molecule type" value="Genomic_DNA"/>
</dbReference>
<dbReference type="EMBL" id="KJ019136">
    <property type="protein sequence ID" value="AIX39757.1"/>
    <property type="molecule type" value="Genomic_DNA"/>
</dbReference>
<dbReference type="Proteomes" id="UP000185344">
    <property type="component" value="Segment"/>
</dbReference>
<name>A0A0E3HHX0_9CAUD</name>
<protein>
    <submittedName>
        <fullName evidence="21">Uncharacterized protein</fullName>
    </submittedName>
</protein>
<dbReference type="EMBL" id="KJ019073">
    <property type="protein sequence ID" value="AIX24809.1"/>
    <property type="molecule type" value="Genomic_DNA"/>
</dbReference>
<dbReference type="GeneID" id="24171442"/>
<evidence type="ECO:0000313" key="23">
    <source>
        <dbReference type="EMBL" id="AIX26328.1"/>
    </source>
</evidence>
<evidence type="ECO:0000313" key="46">
    <source>
        <dbReference type="EMBL" id="AIX46947.1"/>
    </source>
</evidence>
<dbReference type="Proteomes" id="UP000185353">
    <property type="component" value="Segment"/>
</dbReference>
<dbReference type="Proteomes" id="UP000185349">
    <property type="component" value="Segment"/>
</dbReference>
<dbReference type="Proteomes" id="UP000185345">
    <property type="component" value="Segment"/>
</dbReference>
<dbReference type="EMBL" id="KJ019113">
    <property type="protein sequence ID" value="AIX34730.1"/>
    <property type="molecule type" value="Genomic_DNA"/>
</dbReference>
<dbReference type="EMBL" id="KJ019075">
    <property type="protein sequence ID" value="AIX25246.1"/>
    <property type="molecule type" value="Genomic_DNA"/>
</dbReference>
<evidence type="ECO:0000313" key="9">
    <source>
        <dbReference type="EMBL" id="AIX18835.1"/>
    </source>
</evidence>
<dbReference type="EMBL" id="KJ019117">
    <property type="protein sequence ID" value="AIX35576.1"/>
    <property type="molecule type" value="Genomic_DNA"/>
</dbReference>
<dbReference type="EMBL" id="KJ019140">
    <property type="protein sequence ID" value="AIX40612.1"/>
    <property type="molecule type" value="Genomic_DNA"/>
</dbReference>
<dbReference type="Proteomes" id="UP000185379">
    <property type="component" value="Segment"/>
</dbReference>
<evidence type="ECO:0000313" key="35">
    <source>
        <dbReference type="EMBL" id="AIX37595.1"/>
    </source>
</evidence>
<dbReference type="Proteomes" id="UP000185365">
    <property type="component" value="Segment"/>
</dbReference>
<dbReference type="Proteomes" id="UP000185370">
    <property type="component" value="Segment"/>
</dbReference>
<dbReference type="Proteomes" id="UP000185383">
    <property type="component" value="Segment"/>
</dbReference>
<keyword evidence="49" id="KW-1185">Reference proteome</keyword>
<evidence type="ECO:0000313" key="29">
    <source>
        <dbReference type="EMBL" id="AIX35794.1"/>
    </source>
</evidence>
<evidence type="ECO:0000313" key="16">
    <source>
        <dbReference type="EMBL" id="AIX24591.1"/>
    </source>
</evidence>
<sequence length="49" mass="5977">MSDMYLPRIILDQLDNGKDLFDEMDELEELLESEYDDYPEISYEYTVDY</sequence>
<accession>A0A0E3HHX0</accession>
<dbReference type="Proteomes" id="UP000185368">
    <property type="component" value="Segment"/>
</dbReference>
<dbReference type="KEGG" id="vg:24171442"/>
<organism evidence="21 50">
    <name type="scientific">Synechococcus phage ACG-2014d</name>
    <dbReference type="NCBI Taxonomy" id="1493509"/>
    <lineage>
        <taxon>Viruses</taxon>
        <taxon>Duplodnaviria</taxon>
        <taxon>Heunggongvirae</taxon>
        <taxon>Uroviricota</taxon>
        <taxon>Caudoviricetes</taxon>
        <taxon>Pantevenvirales</taxon>
        <taxon>Kyanoviridae</taxon>
        <taxon>Lowelvirus</taxon>
        <taxon>Lowelvirus tuscon4d</taxon>
    </lineage>
</organism>
<dbReference type="EMBL" id="KJ019119">
    <property type="protein sequence ID" value="AIX36014.1"/>
    <property type="molecule type" value="Genomic_DNA"/>
</dbReference>
<evidence type="ECO:0000313" key="2">
    <source>
        <dbReference type="EMBL" id="AIX14862.1"/>
    </source>
</evidence>
<dbReference type="EMBL" id="KJ019070">
    <property type="protein sequence ID" value="AIX24156.1"/>
    <property type="molecule type" value="Genomic_DNA"/>
</dbReference>
<dbReference type="EMBL" id="KJ019130">
    <property type="protein sequence ID" value="AIX38463.1"/>
    <property type="molecule type" value="Genomic_DNA"/>
</dbReference>
<dbReference type="Proteomes" id="UP000185369">
    <property type="component" value="Segment"/>
</dbReference>
<evidence type="ECO:0000313" key="12">
    <source>
        <dbReference type="EMBL" id="AIX20919.1"/>
    </source>
</evidence>
<dbReference type="EMBL" id="KJ019057">
    <property type="protein sequence ID" value="AIX21136.1"/>
    <property type="molecule type" value="Genomic_DNA"/>
</dbReference>
<evidence type="ECO:0000313" key="19">
    <source>
        <dbReference type="EMBL" id="AIX25246.1"/>
    </source>
</evidence>
<evidence type="ECO:0000313" key="41">
    <source>
        <dbReference type="EMBL" id="AIX40393.1"/>
    </source>
</evidence>
<evidence type="ECO:0000313" key="26">
    <source>
        <dbReference type="EMBL" id="AIX34730.1"/>
    </source>
</evidence>
<dbReference type="EMBL" id="KJ019034">
    <property type="protein sequence ID" value="AIX15936.1"/>
    <property type="molecule type" value="Genomic_DNA"/>
</dbReference>
<dbReference type="Proteomes" id="UP000185357">
    <property type="component" value="Segment"/>
</dbReference>
<evidence type="ECO:0000313" key="8">
    <source>
        <dbReference type="EMBL" id="AIX18617.1"/>
    </source>
</evidence>
<dbReference type="Proteomes" id="UP000185363">
    <property type="component" value="Segment"/>
</dbReference>
<dbReference type="EMBL" id="KJ019048">
    <property type="protein sequence ID" value="AIX19053.1"/>
    <property type="molecule type" value="Genomic_DNA"/>
</dbReference>
<dbReference type="Proteomes" id="UP000185346">
    <property type="component" value="Segment"/>
</dbReference>
<evidence type="ECO:0000313" key="20">
    <source>
        <dbReference type="EMBL" id="AIX25675.1"/>
    </source>
</evidence>
<gene>
    <name evidence="40" type="ORF">Syn7803C102_31</name>
    <name evidence="41" type="ORF">Syn7803C108_31</name>
    <name evidence="42" type="ORF">Syn7803C109_31</name>
    <name evidence="43" type="ORF">Syn7803C35_31</name>
    <name evidence="44" type="ORF">Syn7803C37_32</name>
    <name evidence="45" type="ORF">Syn7803C39_31</name>
    <name evidence="46" type="ORF">Syn7803C40_31</name>
    <name evidence="1" type="ORF">Syn7803C45_31</name>
    <name evidence="2" type="ORF">Syn7803C46_31</name>
    <name evidence="3" type="ORF">Syn7803C48_31</name>
    <name evidence="4" type="ORF">Syn7803C49_31</name>
    <name evidence="5" type="ORF">Syn7803C54_31</name>
    <name evidence="6" type="ORF">Syn7803C55_28</name>
    <name evidence="7" type="ORF">Syn7803C57_31</name>
    <name evidence="8" type="ORF">Syn7803C72_31</name>
    <name evidence="9" type="ORF">Syn7803C73_31</name>
    <name evidence="10" type="ORF">Syn7803C75_31</name>
    <name evidence="11" type="ORF">Syn7803C77_30</name>
    <name evidence="12" type="ORF">Syn7803C88_31</name>
    <name evidence="13" type="ORF">Syn7803C89_31</name>
    <name evidence="14" type="ORF">Syn7803C93_31</name>
    <name evidence="15" type="ORF">Syn7803US104_31</name>
    <name evidence="16" type="ORF">Syn7803US108_31</name>
    <name evidence="17" type="ORF">Syn7803US109_31</name>
    <name evidence="18" type="ORF">Syn7803US110_31</name>
    <name evidence="19" type="ORF">Syn7803US111_31</name>
    <name evidence="20" type="ORF">Syn7803US113_31</name>
    <name evidence="21" type="ORF">Syn7803US114_31</name>
    <name evidence="22" type="ORF">Syn7803US115_31</name>
    <name evidence="23" type="ORF">Syn7803US116_31</name>
    <name evidence="24" type="ORF">Syn7803US122_31</name>
    <name evidence="25" type="ORF">Syn7803US59_31</name>
    <name evidence="26" type="ORF">Syn7803US5_32</name>
    <name evidence="27" type="ORF">Syn7803US61_31</name>
    <name evidence="28" type="ORF">Syn7803US63_30</name>
    <name evidence="29" type="ORF">Syn7803US64_31</name>
    <name evidence="30" type="ORF">Syn7803US65_32</name>
    <name evidence="31" type="ORF">Syn7803US71_31</name>
    <name evidence="32" type="ORF">Syn7803US78_31</name>
    <name evidence="33" type="ORF">Syn7803US80_33</name>
    <name evidence="34" type="ORF">Syn7803US82_31</name>
    <name evidence="35" type="ORF">Syn7803US83_31</name>
    <name evidence="36" type="ORF">Syn7803US85_31</name>
    <name evidence="37" type="ORF">Syn7803US89_31</name>
    <name evidence="38" type="ORF">Syn7803US94_31</name>
    <name evidence="39" type="ORF">Syn7803US95_31</name>
</gene>
<evidence type="ECO:0000313" key="11">
    <source>
        <dbReference type="EMBL" id="AIX19487.1"/>
    </source>
</evidence>
<dbReference type="Proteomes" id="UP000185375">
    <property type="component" value="Segment"/>
</dbReference>
<dbReference type="EMBL" id="KJ019047">
    <property type="protein sequence ID" value="AIX18835.1"/>
    <property type="molecule type" value="Genomic_DNA"/>
</dbReference>
<evidence type="ECO:0000313" key="4">
    <source>
        <dbReference type="EMBL" id="AIX15507.1"/>
    </source>
</evidence>
<dbReference type="Proteomes" id="UP000185354">
    <property type="component" value="Segment"/>
</dbReference>
<evidence type="ECO:0000313" key="36">
    <source>
        <dbReference type="EMBL" id="AIX37813.1"/>
    </source>
</evidence>
<dbReference type="Proteomes" id="UP000185385">
    <property type="component" value="Segment"/>
</dbReference>
<dbReference type="EMBL" id="KJ019115">
    <property type="protein sequence ID" value="AIX35155.1"/>
    <property type="molecule type" value="Genomic_DNA"/>
</dbReference>
<dbReference type="Proteomes" id="UP000185382">
    <property type="component" value="Segment"/>
</dbReference>
<dbReference type="EMBL" id="KJ019078">
    <property type="protein sequence ID" value="AIX25893.1"/>
    <property type="molecule type" value="Genomic_DNA"/>
</dbReference>
<dbReference type="EMBL" id="KJ019031">
    <property type="protein sequence ID" value="AIX15289.1"/>
    <property type="molecule type" value="Genomic_DNA"/>
</dbReference>
<dbReference type="Proteomes" id="UP000185366">
    <property type="component" value="Segment"/>
</dbReference>
<dbReference type="Proteomes" id="UP000185372">
    <property type="component" value="Genome"/>
</dbReference>
<evidence type="ECO:0000313" key="5">
    <source>
        <dbReference type="EMBL" id="AIX15936.1"/>
    </source>
</evidence>